<dbReference type="Proteomes" id="UP000499080">
    <property type="component" value="Unassembled WGS sequence"/>
</dbReference>
<dbReference type="GO" id="GO:0035861">
    <property type="term" value="C:site of double-strand break"/>
    <property type="evidence" value="ECO:0007669"/>
    <property type="project" value="TreeGrafter"/>
</dbReference>
<evidence type="ECO:0000313" key="2">
    <source>
        <dbReference type="EMBL" id="GBO36487.1"/>
    </source>
</evidence>
<dbReference type="GO" id="GO:0006303">
    <property type="term" value="P:double-strand break repair via nonhomologous end joining"/>
    <property type="evidence" value="ECO:0007669"/>
    <property type="project" value="TreeGrafter"/>
</dbReference>
<dbReference type="PANTHER" id="PTHR46060:SF2">
    <property type="entry name" value="HISTONE-LYSINE N-METHYLTRANSFERASE SETMAR"/>
    <property type="match status" value="1"/>
</dbReference>
<dbReference type="GO" id="GO:0003690">
    <property type="term" value="F:double-stranded DNA binding"/>
    <property type="evidence" value="ECO:0007669"/>
    <property type="project" value="TreeGrafter"/>
</dbReference>
<dbReference type="GO" id="GO:0046975">
    <property type="term" value="F:histone H3K36 methyltransferase activity"/>
    <property type="evidence" value="ECO:0007669"/>
    <property type="project" value="TreeGrafter"/>
</dbReference>
<name>A0A4Y2WKM0_ARAVE</name>
<dbReference type="Gene3D" id="1.10.10.1450">
    <property type="match status" value="1"/>
</dbReference>
<dbReference type="PANTHER" id="PTHR46060">
    <property type="entry name" value="MARINER MOS1 TRANSPOSASE-LIKE PROTEIN"/>
    <property type="match status" value="1"/>
</dbReference>
<comment type="caution">
    <text evidence="2">The sequence shown here is derived from an EMBL/GenBank/DDBJ whole genome shotgun (WGS) entry which is preliminary data.</text>
</comment>
<accession>A0A4Y2WKM0</accession>
<dbReference type="OrthoDB" id="616263at2759"/>
<dbReference type="InterPro" id="IPR052709">
    <property type="entry name" value="Transposase-MT_Hybrid"/>
</dbReference>
<sequence>MFNLLPKVKCPLISMEISVYTPGVTPLGQANNAPFHVYNAVSASQIGLPSSISSISVSGQRTVTSIALNVPPRYTTPVDSNLGNIGTIMYYDFHNKLGTTLCHHKICESLGINTVSYDTVKVWFQKFIAGNFNIEDEPCSGRSIEVDCEQLKEIIDQDGNV</sequence>
<feature type="domain" description="Mos1 transposase HTH" evidence="1">
    <location>
        <begin position="85"/>
        <end position="131"/>
    </location>
</feature>
<dbReference type="GO" id="GO:0044547">
    <property type="term" value="F:DNA topoisomerase binding"/>
    <property type="evidence" value="ECO:0007669"/>
    <property type="project" value="TreeGrafter"/>
</dbReference>
<evidence type="ECO:0000313" key="3">
    <source>
        <dbReference type="Proteomes" id="UP000499080"/>
    </source>
</evidence>
<dbReference type="GO" id="GO:0000793">
    <property type="term" value="C:condensed chromosome"/>
    <property type="evidence" value="ECO:0007669"/>
    <property type="project" value="TreeGrafter"/>
</dbReference>
<dbReference type="GO" id="GO:0031297">
    <property type="term" value="P:replication fork processing"/>
    <property type="evidence" value="ECO:0007669"/>
    <property type="project" value="TreeGrafter"/>
</dbReference>
<dbReference type="Pfam" id="PF17906">
    <property type="entry name" value="HTH_48"/>
    <property type="match status" value="1"/>
</dbReference>
<gene>
    <name evidence="2" type="ORF">AVEN_40930_1</name>
</gene>
<dbReference type="AlphaFoldDB" id="A0A4Y2WKM0"/>
<protein>
    <recommendedName>
        <fullName evidence="1">Mos1 transposase HTH domain-containing protein</fullName>
    </recommendedName>
</protein>
<dbReference type="GO" id="GO:0003697">
    <property type="term" value="F:single-stranded DNA binding"/>
    <property type="evidence" value="ECO:0007669"/>
    <property type="project" value="TreeGrafter"/>
</dbReference>
<evidence type="ECO:0000259" key="1">
    <source>
        <dbReference type="Pfam" id="PF17906"/>
    </source>
</evidence>
<dbReference type="GO" id="GO:0042800">
    <property type="term" value="F:histone H3K4 methyltransferase activity"/>
    <property type="evidence" value="ECO:0007669"/>
    <property type="project" value="TreeGrafter"/>
</dbReference>
<proteinExistence type="predicted"/>
<reference evidence="2 3" key="1">
    <citation type="journal article" date="2019" name="Sci. Rep.">
        <title>Orb-weaving spider Araneus ventricosus genome elucidates the spidroin gene catalogue.</title>
        <authorList>
            <person name="Kono N."/>
            <person name="Nakamura H."/>
            <person name="Ohtoshi R."/>
            <person name="Moran D.A.P."/>
            <person name="Shinohara A."/>
            <person name="Yoshida Y."/>
            <person name="Fujiwara M."/>
            <person name="Mori M."/>
            <person name="Tomita M."/>
            <person name="Arakawa K."/>
        </authorList>
    </citation>
    <scope>NUCLEOTIDE SEQUENCE [LARGE SCALE GENOMIC DNA]</scope>
</reference>
<keyword evidence="3" id="KW-1185">Reference proteome</keyword>
<dbReference type="GO" id="GO:0000014">
    <property type="term" value="F:single-stranded DNA endodeoxyribonuclease activity"/>
    <property type="evidence" value="ECO:0007669"/>
    <property type="project" value="TreeGrafter"/>
</dbReference>
<dbReference type="InterPro" id="IPR041426">
    <property type="entry name" value="Mos1_HTH"/>
</dbReference>
<dbReference type="GO" id="GO:0005634">
    <property type="term" value="C:nucleus"/>
    <property type="evidence" value="ECO:0007669"/>
    <property type="project" value="TreeGrafter"/>
</dbReference>
<dbReference type="GO" id="GO:0044774">
    <property type="term" value="P:mitotic DNA integrity checkpoint signaling"/>
    <property type="evidence" value="ECO:0007669"/>
    <property type="project" value="TreeGrafter"/>
</dbReference>
<dbReference type="EMBL" id="BGPR01060670">
    <property type="protein sequence ID" value="GBO36487.1"/>
    <property type="molecule type" value="Genomic_DNA"/>
</dbReference>
<dbReference type="GO" id="GO:0000729">
    <property type="term" value="P:DNA double-strand break processing"/>
    <property type="evidence" value="ECO:0007669"/>
    <property type="project" value="TreeGrafter"/>
</dbReference>
<organism evidence="2 3">
    <name type="scientific">Araneus ventricosus</name>
    <name type="common">Orbweaver spider</name>
    <name type="synonym">Epeira ventricosa</name>
    <dbReference type="NCBI Taxonomy" id="182803"/>
    <lineage>
        <taxon>Eukaryota</taxon>
        <taxon>Metazoa</taxon>
        <taxon>Ecdysozoa</taxon>
        <taxon>Arthropoda</taxon>
        <taxon>Chelicerata</taxon>
        <taxon>Arachnida</taxon>
        <taxon>Araneae</taxon>
        <taxon>Araneomorphae</taxon>
        <taxon>Entelegynae</taxon>
        <taxon>Araneoidea</taxon>
        <taxon>Araneidae</taxon>
        <taxon>Araneus</taxon>
    </lineage>
</organism>
<dbReference type="GO" id="GO:0015074">
    <property type="term" value="P:DNA integration"/>
    <property type="evidence" value="ECO:0007669"/>
    <property type="project" value="TreeGrafter"/>
</dbReference>